<gene>
    <name evidence="2" type="ORF">ACFFTO_24355</name>
</gene>
<feature type="region of interest" description="Disordered" evidence="1">
    <location>
        <begin position="1"/>
        <end position="25"/>
    </location>
</feature>
<sequence>MSKLAGCAADEQPADDLAGGPAGVVGPVVPGDQALAEVHRVGDVVPRGRGDVGQPLVVGVAWVADGVDEVPHAFVEPLERVPGAFAEVGEEAADVVEPV</sequence>
<comment type="caution">
    <text evidence="2">The sequence shown here is derived from an EMBL/GenBank/DDBJ whole genome shotgun (WGS) entry which is preliminary data.</text>
</comment>
<evidence type="ECO:0000313" key="3">
    <source>
        <dbReference type="Proteomes" id="UP001589535"/>
    </source>
</evidence>
<dbReference type="RefSeq" id="WP_378197796.1">
    <property type="nucleotide sequence ID" value="NZ_JBHMBK010000018.1"/>
</dbReference>
<evidence type="ECO:0000313" key="2">
    <source>
        <dbReference type="EMBL" id="MFB9687323.1"/>
    </source>
</evidence>
<evidence type="ECO:0000256" key="1">
    <source>
        <dbReference type="SAM" id="MobiDB-lite"/>
    </source>
</evidence>
<dbReference type="EMBL" id="JBHMBK010000018">
    <property type="protein sequence ID" value="MFB9687323.1"/>
    <property type="molecule type" value="Genomic_DNA"/>
</dbReference>
<name>A0ABV5U7E3_9PSEU</name>
<protein>
    <submittedName>
        <fullName evidence="2">Uncharacterized protein</fullName>
    </submittedName>
</protein>
<dbReference type="Proteomes" id="UP001589535">
    <property type="component" value="Unassembled WGS sequence"/>
</dbReference>
<proteinExistence type="predicted"/>
<reference evidence="2 3" key="1">
    <citation type="submission" date="2024-09" db="EMBL/GenBank/DDBJ databases">
        <authorList>
            <person name="Sun Q."/>
            <person name="Mori K."/>
        </authorList>
    </citation>
    <scope>NUCLEOTIDE SEQUENCE [LARGE SCALE GENOMIC DNA]</scope>
    <source>
        <strain evidence="2 3">JCM 13852</strain>
    </source>
</reference>
<feature type="compositionally biased region" description="Low complexity" evidence="1">
    <location>
        <begin position="15"/>
        <end position="25"/>
    </location>
</feature>
<accession>A0ABV5U7E3</accession>
<keyword evidence="3" id="KW-1185">Reference proteome</keyword>
<organism evidence="2 3">
    <name type="scientific">Amycolatopsis plumensis</name>
    <dbReference type="NCBI Taxonomy" id="236508"/>
    <lineage>
        <taxon>Bacteria</taxon>
        <taxon>Bacillati</taxon>
        <taxon>Actinomycetota</taxon>
        <taxon>Actinomycetes</taxon>
        <taxon>Pseudonocardiales</taxon>
        <taxon>Pseudonocardiaceae</taxon>
        <taxon>Amycolatopsis</taxon>
    </lineage>
</organism>